<name>U6KG03_9EIME</name>
<reference evidence="2" key="2">
    <citation type="submission" date="2013-10" db="EMBL/GenBank/DDBJ databases">
        <authorList>
            <person name="Aslett M."/>
        </authorList>
    </citation>
    <scope>NUCLEOTIDE SEQUENCE [LARGE SCALE GENOMIC DNA]</scope>
    <source>
        <strain evidence="2">Houghton</strain>
    </source>
</reference>
<evidence type="ECO:0000256" key="1">
    <source>
        <dbReference type="SAM" id="MobiDB-lite"/>
    </source>
</evidence>
<feature type="region of interest" description="Disordered" evidence="1">
    <location>
        <begin position="222"/>
        <end position="259"/>
    </location>
</feature>
<dbReference type="AlphaFoldDB" id="U6KG03"/>
<feature type="compositionally biased region" description="Basic and acidic residues" evidence="1">
    <location>
        <begin position="120"/>
        <end position="129"/>
    </location>
</feature>
<dbReference type="GeneID" id="25383241"/>
<dbReference type="VEuPathDB" id="ToxoDB:EMH_0089900"/>
<keyword evidence="3" id="KW-1185">Reference proteome</keyword>
<evidence type="ECO:0000313" key="2">
    <source>
        <dbReference type="EMBL" id="CDJ34383.1"/>
    </source>
</evidence>
<dbReference type="RefSeq" id="XP_013356946.1">
    <property type="nucleotide sequence ID" value="XM_013501492.1"/>
</dbReference>
<feature type="compositionally biased region" description="Polar residues" evidence="1">
    <location>
        <begin position="185"/>
        <end position="195"/>
    </location>
</feature>
<dbReference type="EMBL" id="HG686505">
    <property type="protein sequence ID" value="CDJ34383.1"/>
    <property type="molecule type" value="Genomic_DNA"/>
</dbReference>
<sequence>MAGLQKLRQLLRRQQKALWSRRKLTRSLQCTPRAATDSSSSSRSSRGAQLITSGANGLVAAANPAPIASATAETFAAAGAAAENISNKQQDRVVVRLSLGSFAGSSLSKSPRAASAEAQDPVRQEELQRKQFQKQPAPQQQTEPRRRNSIAQSLKARADAYRGQQQQQQQDGVPLTPKGSIFRTAISQGSGSPTLSSFVSNNSSSRAAIGAVHLPQKVLAKLPPEVDNQKGGNSRVERRVEPTSELFPSDCMNQDEEGDEREIELLLASEEAQCSFDNWGVSPMQ</sequence>
<reference evidence="2" key="1">
    <citation type="submission" date="2013-10" db="EMBL/GenBank/DDBJ databases">
        <title>Genomic analysis of the causative agents of coccidiosis in chickens.</title>
        <authorList>
            <person name="Reid A.J."/>
            <person name="Blake D."/>
            <person name="Billington K."/>
            <person name="Browne H."/>
            <person name="Dunn M."/>
            <person name="Hung S."/>
            <person name="Kawahara F."/>
            <person name="Miranda-Saavedra D."/>
            <person name="Mourier T."/>
            <person name="Nagra H."/>
            <person name="Otto T.D."/>
            <person name="Rawlings N."/>
            <person name="Sanchez A."/>
            <person name="Sanders M."/>
            <person name="Subramaniam C."/>
            <person name="Tay Y."/>
            <person name="Dear P."/>
            <person name="Doerig C."/>
            <person name="Gruber A."/>
            <person name="Parkinson J."/>
            <person name="Shirley M."/>
            <person name="Wan K.L."/>
            <person name="Berriman M."/>
            <person name="Tomley F."/>
            <person name="Pain A."/>
        </authorList>
    </citation>
    <scope>NUCLEOTIDE SEQUENCE [LARGE SCALE GENOMIC DNA]</scope>
    <source>
        <strain evidence="2">Houghton</strain>
    </source>
</reference>
<evidence type="ECO:0000313" key="3">
    <source>
        <dbReference type="Proteomes" id="UP000030744"/>
    </source>
</evidence>
<dbReference type="Proteomes" id="UP000030744">
    <property type="component" value="Unassembled WGS sequence"/>
</dbReference>
<organism evidence="2 3">
    <name type="scientific">Eimeria mitis</name>
    <dbReference type="NCBI Taxonomy" id="44415"/>
    <lineage>
        <taxon>Eukaryota</taxon>
        <taxon>Sar</taxon>
        <taxon>Alveolata</taxon>
        <taxon>Apicomplexa</taxon>
        <taxon>Conoidasida</taxon>
        <taxon>Coccidia</taxon>
        <taxon>Eucoccidiorida</taxon>
        <taxon>Eimeriorina</taxon>
        <taxon>Eimeriidae</taxon>
        <taxon>Eimeria</taxon>
    </lineage>
</organism>
<proteinExistence type="predicted"/>
<accession>U6KG03</accession>
<gene>
    <name evidence="2" type="ORF">EMH_0089900</name>
</gene>
<feature type="region of interest" description="Disordered" evidence="1">
    <location>
        <begin position="104"/>
        <end position="201"/>
    </location>
</feature>
<feature type="region of interest" description="Disordered" evidence="1">
    <location>
        <begin position="28"/>
        <end position="49"/>
    </location>
</feature>
<protein>
    <submittedName>
        <fullName evidence="2">Uncharacterized protein</fullName>
    </submittedName>
</protein>